<dbReference type="EMBL" id="JADCNM010000004">
    <property type="protein sequence ID" value="KAG0486521.1"/>
    <property type="molecule type" value="Genomic_DNA"/>
</dbReference>
<feature type="region of interest" description="Disordered" evidence="1">
    <location>
        <begin position="75"/>
        <end position="139"/>
    </location>
</feature>
<dbReference type="AlphaFoldDB" id="A0A835V824"/>
<evidence type="ECO:0000256" key="1">
    <source>
        <dbReference type="SAM" id="MobiDB-lite"/>
    </source>
</evidence>
<sequence length="139" mass="16064">MEVATDSKTYEMGKSHAATVKSTSMGMPSSACINLHPCVPLLCYRRKNTSANIRTVGHTFSTNYSGGCRRKWKSEHTDHRAPAWSHFNPPYRWPDRQLEQGHSQLQLSKQKPRHDEKWPPRTYIGRRRSCAKRARGRSR</sequence>
<reference evidence="2 3" key="1">
    <citation type="journal article" date="2020" name="Nat. Food">
        <title>A phased Vanilla planifolia genome enables genetic improvement of flavour and production.</title>
        <authorList>
            <person name="Hasing T."/>
            <person name="Tang H."/>
            <person name="Brym M."/>
            <person name="Khazi F."/>
            <person name="Huang T."/>
            <person name="Chambers A.H."/>
        </authorList>
    </citation>
    <scope>NUCLEOTIDE SEQUENCE [LARGE SCALE GENOMIC DNA]</scope>
    <source>
        <tissue evidence="2">Leaf</tissue>
    </source>
</reference>
<dbReference type="Proteomes" id="UP000639772">
    <property type="component" value="Unassembled WGS sequence"/>
</dbReference>
<feature type="compositionally biased region" description="Polar residues" evidence="1">
    <location>
        <begin position="100"/>
        <end position="109"/>
    </location>
</feature>
<evidence type="ECO:0000313" key="2">
    <source>
        <dbReference type="EMBL" id="KAG0486521.1"/>
    </source>
</evidence>
<gene>
    <name evidence="2" type="ORF">HPP92_008616</name>
</gene>
<name>A0A835V824_VANPL</name>
<proteinExistence type="predicted"/>
<comment type="caution">
    <text evidence="2">The sequence shown here is derived from an EMBL/GenBank/DDBJ whole genome shotgun (WGS) entry which is preliminary data.</text>
</comment>
<evidence type="ECO:0000313" key="3">
    <source>
        <dbReference type="Proteomes" id="UP000639772"/>
    </source>
</evidence>
<organism evidence="2 3">
    <name type="scientific">Vanilla planifolia</name>
    <name type="common">Vanilla</name>
    <dbReference type="NCBI Taxonomy" id="51239"/>
    <lineage>
        <taxon>Eukaryota</taxon>
        <taxon>Viridiplantae</taxon>
        <taxon>Streptophyta</taxon>
        <taxon>Embryophyta</taxon>
        <taxon>Tracheophyta</taxon>
        <taxon>Spermatophyta</taxon>
        <taxon>Magnoliopsida</taxon>
        <taxon>Liliopsida</taxon>
        <taxon>Asparagales</taxon>
        <taxon>Orchidaceae</taxon>
        <taxon>Vanilloideae</taxon>
        <taxon>Vanilleae</taxon>
        <taxon>Vanilla</taxon>
    </lineage>
</organism>
<accession>A0A835V824</accession>
<protein>
    <submittedName>
        <fullName evidence="2">Uncharacterized protein</fullName>
    </submittedName>
</protein>
<feature type="compositionally biased region" description="Basic residues" evidence="1">
    <location>
        <begin position="124"/>
        <end position="139"/>
    </location>
</feature>